<dbReference type="PANTHER" id="PTHR11579:SF0">
    <property type="entry name" value="PROTEIN-L-ISOASPARTATE(D-ASPARTATE) O-METHYLTRANSFERASE"/>
    <property type="match status" value="1"/>
</dbReference>
<dbReference type="EC" id="2.1.1.77" evidence="3"/>
<dbReference type="Gene3D" id="3.40.50.150">
    <property type="entry name" value="Vaccinia Virus protein VP39"/>
    <property type="match status" value="1"/>
</dbReference>
<comment type="subcellular location">
    <subcellularLocation>
        <location evidence="1">Cytoplasm</location>
    </subcellularLocation>
</comment>
<comment type="caution">
    <text evidence="12">The sequence shown here is derived from an EMBL/GenBank/DDBJ whole genome shotgun (WGS) entry which is preliminary data.</text>
</comment>
<evidence type="ECO:0000256" key="7">
    <source>
        <dbReference type="ARBA" id="ARBA00022679"/>
    </source>
</evidence>
<proteinExistence type="inferred from homology"/>
<accession>A0ABW0BHF8</accession>
<evidence type="ECO:0000313" key="12">
    <source>
        <dbReference type="EMBL" id="MFC5176417.1"/>
    </source>
</evidence>
<evidence type="ECO:0000256" key="8">
    <source>
        <dbReference type="ARBA" id="ARBA00022691"/>
    </source>
</evidence>
<keyword evidence="7" id="KW-0808">Transferase</keyword>
<evidence type="ECO:0000256" key="1">
    <source>
        <dbReference type="ARBA" id="ARBA00004496"/>
    </source>
</evidence>
<name>A0ABW0BHF8_9ACTN</name>
<gene>
    <name evidence="12" type="ORF">ACFPGP_07025</name>
</gene>
<dbReference type="InterPro" id="IPR029063">
    <property type="entry name" value="SAM-dependent_MTases_sf"/>
</dbReference>
<keyword evidence="6" id="KW-0489">Methyltransferase</keyword>
<keyword evidence="5" id="KW-0963">Cytoplasm</keyword>
<evidence type="ECO:0000256" key="11">
    <source>
        <dbReference type="ARBA" id="ARBA00031350"/>
    </source>
</evidence>
<comment type="similarity">
    <text evidence="2">Belongs to the methyltransferase superfamily. L-isoaspartyl/D-aspartyl protein methyltransferase family.</text>
</comment>
<dbReference type="EMBL" id="JBHSKD010000007">
    <property type="protein sequence ID" value="MFC5176417.1"/>
    <property type="molecule type" value="Genomic_DNA"/>
</dbReference>
<dbReference type="CDD" id="cd02440">
    <property type="entry name" value="AdoMet_MTases"/>
    <property type="match status" value="1"/>
</dbReference>
<sequence>MADVDPVAAAFAAHPREGFLPEKVRSRAAYDGPLDIGHGQTNSQPRTVEAMLRLLDVRPGDRVLDVGAGSGWTTALLAHLTGPGGRVVGLELEPDLVVFGSGNLARTDQPWASLEQATPGRLGDPDRAPYDRILVSAEARTTPRALVDQLADGGRMVVPVAGELLLVVREGEQVVETGHGGYRFVPLR</sequence>
<evidence type="ECO:0000313" key="13">
    <source>
        <dbReference type="Proteomes" id="UP001596087"/>
    </source>
</evidence>
<dbReference type="RefSeq" id="WP_378588730.1">
    <property type="nucleotide sequence ID" value="NZ_JBHSKD010000007.1"/>
</dbReference>
<protein>
    <recommendedName>
        <fullName evidence="4">Protein-L-isoaspartate O-methyltransferase</fullName>
        <ecNumber evidence="3">2.1.1.77</ecNumber>
    </recommendedName>
    <alternativeName>
        <fullName evidence="11">L-isoaspartyl protein carboxyl methyltransferase</fullName>
    </alternativeName>
    <alternativeName>
        <fullName evidence="9">Protein L-isoaspartyl methyltransferase</fullName>
    </alternativeName>
    <alternativeName>
        <fullName evidence="10">Protein-beta-aspartate methyltransferase</fullName>
    </alternativeName>
</protein>
<evidence type="ECO:0000256" key="6">
    <source>
        <dbReference type="ARBA" id="ARBA00022603"/>
    </source>
</evidence>
<evidence type="ECO:0000256" key="10">
    <source>
        <dbReference type="ARBA" id="ARBA00031323"/>
    </source>
</evidence>
<dbReference type="InterPro" id="IPR000682">
    <property type="entry name" value="PCMT"/>
</dbReference>
<dbReference type="Pfam" id="PF01135">
    <property type="entry name" value="PCMT"/>
    <property type="match status" value="1"/>
</dbReference>
<keyword evidence="13" id="KW-1185">Reference proteome</keyword>
<evidence type="ECO:0000256" key="4">
    <source>
        <dbReference type="ARBA" id="ARBA00013346"/>
    </source>
</evidence>
<reference evidence="13" key="1">
    <citation type="journal article" date="2019" name="Int. J. Syst. Evol. Microbiol.">
        <title>The Global Catalogue of Microorganisms (GCM) 10K type strain sequencing project: providing services to taxonomists for standard genome sequencing and annotation.</title>
        <authorList>
            <consortium name="The Broad Institute Genomics Platform"/>
            <consortium name="The Broad Institute Genome Sequencing Center for Infectious Disease"/>
            <person name="Wu L."/>
            <person name="Ma J."/>
        </authorList>
    </citation>
    <scope>NUCLEOTIDE SEQUENCE [LARGE SCALE GENOMIC DNA]</scope>
    <source>
        <strain evidence="13">DFY41</strain>
    </source>
</reference>
<keyword evidence="8" id="KW-0949">S-adenosyl-L-methionine</keyword>
<evidence type="ECO:0000256" key="9">
    <source>
        <dbReference type="ARBA" id="ARBA00030757"/>
    </source>
</evidence>
<evidence type="ECO:0000256" key="5">
    <source>
        <dbReference type="ARBA" id="ARBA00022490"/>
    </source>
</evidence>
<dbReference type="PANTHER" id="PTHR11579">
    <property type="entry name" value="PROTEIN-L-ISOASPARTATE O-METHYLTRANSFERASE"/>
    <property type="match status" value="1"/>
</dbReference>
<dbReference type="SUPFAM" id="SSF53335">
    <property type="entry name" value="S-adenosyl-L-methionine-dependent methyltransferases"/>
    <property type="match status" value="1"/>
</dbReference>
<evidence type="ECO:0000256" key="2">
    <source>
        <dbReference type="ARBA" id="ARBA00005369"/>
    </source>
</evidence>
<dbReference type="Proteomes" id="UP001596087">
    <property type="component" value="Unassembled WGS sequence"/>
</dbReference>
<organism evidence="12 13">
    <name type="scientific">Nocardioides taihuensis</name>
    <dbReference type="NCBI Taxonomy" id="1835606"/>
    <lineage>
        <taxon>Bacteria</taxon>
        <taxon>Bacillati</taxon>
        <taxon>Actinomycetota</taxon>
        <taxon>Actinomycetes</taxon>
        <taxon>Propionibacteriales</taxon>
        <taxon>Nocardioidaceae</taxon>
        <taxon>Nocardioides</taxon>
    </lineage>
</organism>
<evidence type="ECO:0000256" key="3">
    <source>
        <dbReference type="ARBA" id="ARBA00011890"/>
    </source>
</evidence>